<dbReference type="Pfam" id="PF00485">
    <property type="entry name" value="PRK"/>
    <property type="match status" value="1"/>
</dbReference>
<feature type="chain" id="PRO_5003116989" description="Phosphoribulokinase" evidence="17">
    <location>
        <begin position="18"/>
        <end position="435"/>
    </location>
</feature>
<evidence type="ECO:0000256" key="8">
    <source>
        <dbReference type="ARBA" id="ARBA00022679"/>
    </source>
</evidence>
<comment type="similarity">
    <text evidence="3 15">Belongs to the phosphoribulokinase family.</text>
</comment>
<dbReference type="GO" id="GO:0005524">
    <property type="term" value="F:ATP binding"/>
    <property type="evidence" value="ECO:0007669"/>
    <property type="project" value="UniProtKB-KW"/>
</dbReference>
<dbReference type="PRINTS" id="PR00478">
    <property type="entry name" value="PHRIBLKINASE"/>
</dbReference>
<protein>
    <recommendedName>
        <fullName evidence="15">Phosphoribulokinase</fullName>
        <ecNumber evidence="15">2.7.1.19</ecNumber>
    </recommendedName>
</protein>
<dbReference type="FunFam" id="3.40.50.300:FF:000619">
    <property type="entry name" value="Phosphoribulokinase"/>
    <property type="match status" value="1"/>
</dbReference>
<keyword evidence="17" id="KW-0732">Signal</keyword>
<dbReference type="NCBIfam" id="NF005655">
    <property type="entry name" value="PRK07429.1"/>
    <property type="match status" value="1"/>
</dbReference>
<evidence type="ECO:0000256" key="17">
    <source>
        <dbReference type="SAM" id="SignalP"/>
    </source>
</evidence>
<dbReference type="EC" id="2.7.1.19" evidence="15"/>
<evidence type="ECO:0000256" key="10">
    <source>
        <dbReference type="ARBA" id="ARBA00022777"/>
    </source>
</evidence>
<dbReference type="Gene3D" id="3.40.50.300">
    <property type="entry name" value="P-loop containing nucleotide triphosphate hydrolases"/>
    <property type="match status" value="1"/>
</dbReference>
<evidence type="ECO:0000256" key="12">
    <source>
        <dbReference type="ARBA" id="ARBA00022946"/>
    </source>
</evidence>
<keyword evidence="7" id="KW-0934">Plastid</keyword>
<sequence>MMKTCAFLAVAAGVATGSPWAGQASKSAAFVGAPVGRSAPWGLGTRWASSTPTSTKARPGTMSRSARARLEALSMKLGEDEKVVLIGVAADSGCGKSTFMRRLTSIFGGDTVGPLGGGFDNGGWETNSLVSDLTTVLCLDDYHLNDRGGRKVSGRTALHTEEQKFDLMYEQLNDLKNGKSVMKPIYNHVNGTLDTPEEIKPTPIVIIEGLHPFVDKRVRDLLDFTIYLDISDEIKFAWKIQRDMMERGHSLESIQASIEARKPDFDAFIAPQRSEADVVIQVLPTQLIPGDTEGKILRTRMVQKEGLDFFDPAFLFDEGSTISWVPCGRKLTCSFPGIKFAYGPDTYYDNEVSVIEMDGQFDNLQELIYVESHLSNIGTKFYGELTQNILKQADSPGSNNGTGFLQTLVALKLREVYERITKKTVSVKLPESVAQ</sequence>
<dbReference type="AlphaFoldDB" id="D8LBI0"/>
<evidence type="ECO:0000256" key="7">
    <source>
        <dbReference type="ARBA" id="ARBA00022640"/>
    </source>
</evidence>
<evidence type="ECO:0000256" key="15">
    <source>
        <dbReference type="RuleBase" id="RU004082"/>
    </source>
</evidence>
<feature type="region of interest" description="Disordered" evidence="16">
    <location>
        <begin position="43"/>
        <end position="63"/>
    </location>
</feature>
<feature type="signal peptide" evidence="17">
    <location>
        <begin position="1"/>
        <end position="17"/>
    </location>
</feature>
<name>D8LBI0_ECTSI</name>
<evidence type="ECO:0000256" key="16">
    <source>
        <dbReference type="SAM" id="MobiDB-lite"/>
    </source>
</evidence>
<keyword evidence="10" id="KW-0418">Kinase</keyword>
<dbReference type="UniPathway" id="UPA00116"/>
<comment type="subcellular location">
    <subcellularLocation>
        <location evidence="1">Plastid</location>
        <location evidence="1">Chloroplast</location>
    </subcellularLocation>
</comment>
<dbReference type="GO" id="GO:0019253">
    <property type="term" value="P:reductive pentose-phosphate cycle"/>
    <property type="evidence" value="ECO:0007669"/>
    <property type="project" value="UniProtKB-UniPathway"/>
</dbReference>
<evidence type="ECO:0000256" key="13">
    <source>
        <dbReference type="ARBA" id="ARBA00023157"/>
    </source>
</evidence>
<evidence type="ECO:0000256" key="2">
    <source>
        <dbReference type="ARBA" id="ARBA00005215"/>
    </source>
</evidence>
<keyword evidence="8 19" id="KW-0808">Transferase</keyword>
<evidence type="ECO:0000256" key="4">
    <source>
        <dbReference type="ARBA" id="ARBA00022528"/>
    </source>
</evidence>
<dbReference type="EMBL" id="FN647682">
    <property type="protein sequence ID" value="CBN76689.1"/>
    <property type="molecule type" value="Genomic_DNA"/>
</dbReference>
<dbReference type="GO" id="GO:0042803">
    <property type="term" value="F:protein homodimerization activity"/>
    <property type="evidence" value="ECO:0007669"/>
    <property type="project" value="UniProtKB-ARBA"/>
</dbReference>
<dbReference type="GO" id="GO:0009507">
    <property type="term" value="C:chloroplast"/>
    <property type="evidence" value="ECO:0007669"/>
    <property type="project" value="UniProtKB-SubCell"/>
</dbReference>
<dbReference type="SUPFAM" id="SSF52540">
    <property type="entry name" value="P-loop containing nucleoside triphosphate hydrolases"/>
    <property type="match status" value="1"/>
</dbReference>
<comment type="catalytic activity">
    <reaction evidence="14 15">
        <text>D-ribulose 5-phosphate + ATP = D-ribulose 1,5-bisphosphate + ADP + H(+)</text>
        <dbReference type="Rhea" id="RHEA:19365"/>
        <dbReference type="ChEBI" id="CHEBI:15378"/>
        <dbReference type="ChEBI" id="CHEBI:30616"/>
        <dbReference type="ChEBI" id="CHEBI:57870"/>
        <dbReference type="ChEBI" id="CHEBI:58121"/>
        <dbReference type="ChEBI" id="CHEBI:456216"/>
        <dbReference type="EC" id="2.7.1.19"/>
    </reaction>
</comment>
<dbReference type="PANTHER" id="PTHR10285">
    <property type="entry name" value="URIDINE KINASE"/>
    <property type="match status" value="1"/>
</dbReference>
<feature type="compositionally biased region" description="Polar residues" evidence="16">
    <location>
        <begin position="47"/>
        <end position="56"/>
    </location>
</feature>
<dbReference type="STRING" id="2880.D8LBI0"/>
<dbReference type="CDD" id="cd02026">
    <property type="entry name" value="PRK"/>
    <property type="match status" value="1"/>
</dbReference>
<dbReference type="GO" id="GO:0008974">
    <property type="term" value="F:phosphoribulokinase activity"/>
    <property type="evidence" value="ECO:0007669"/>
    <property type="project" value="UniProtKB-EC"/>
</dbReference>
<evidence type="ECO:0000256" key="14">
    <source>
        <dbReference type="ARBA" id="ARBA00047663"/>
    </source>
</evidence>
<keyword evidence="12" id="KW-0809">Transit peptide</keyword>
<evidence type="ECO:0000256" key="6">
    <source>
        <dbReference type="ARBA" id="ARBA00022567"/>
    </source>
</evidence>
<dbReference type="InterPro" id="IPR006083">
    <property type="entry name" value="PRK/URK"/>
</dbReference>
<dbReference type="EMBL" id="FN649726">
    <property type="protein sequence ID" value="CBN76689.1"/>
    <property type="molecule type" value="Genomic_DNA"/>
</dbReference>
<keyword evidence="6" id="KW-0113">Calvin cycle</keyword>
<dbReference type="Proteomes" id="UP000002630">
    <property type="component" value="Linkage Group LG01"/>
</dbReference>
<dbReference type="InterPro" id="IPR027417">
    <property type="entry name" value="P-loop_NTPase"/>
</dbReference>
<reference evidence="19 20" key="1">
    <citation type="journal article" date="2010" name="Nature">
        <title>The Ectocarpus genome and the independent evolution of multicellularity in brown algae.</title>
        <authorList>
            <person name="Cock J.M."/>
            <person name="Sterck L."/>
            <person name="Rouze P."/>
            <person name="Scornet D."/>
            <person name="Allen A.E."/>
            <person name="Amoutzias G."/>
            <person name="Anthouard V."/>
            <person name="Artiguenave F."/>
            <person name="Aury J.M."/>
            <person name="Badger J.H."/>
            <person name="Beszteri B."/>
            <person name="Billiau K."/>
            <person name="Bonnet E."/>
            <person name="Bothwell J.H."/>
            <person name="Bowler C."/>
            <person name="Boyen C."/>
            <person name="Brownlee C."/>
            <person name="Carrano C.J."/>
            <person name="Charrier B."/>
            <person name="Cho G.Y."/>
            <person name="Coelho S.M."/>
            <person name="Collen J."/>
            <person name="Corre E."/>
            <person name="Da Silva C."/>
            <person name="Delage L."/>
            <person name="Delaroque N."/>
            <person name="Dittami S.M."/>
            <person name="Doulbeau S."/>
            <person name="Elias M."/>
            <person name="Farnham G."/>
            <person name="Gachon C.M."/>
            <person name="Gschloessl B."/>
            <person name="Heesch S."/>
            <person name="Jabbari K."/>
            <person name="Jubin C."/>
            <person name="Kawai H."/>
            <person name="Kimura K."/>
            <person name="Kloareg B."/>
            <person name="Kupper F.C."/>
            <person name="Lang D."/>
            <person name="Le Bail A."/>
            <person name="Leblanc C."/>
            <person name="Lerouge P."/>
            <person name="Lohr M."/>
            <person name="Lopez P.J."/>
            <person name="Martens C."/>
            <person name="Maumus F."/>
            <person name="Michel G."/>
            <person name="Miranda-Saavedra D."/>
            <person name="Morales J."/>
            <person name="Moreau H."/>
            <person name="Motomura T."/>
            <person name="Nagasato C."/>
            <person name="Napoli C.A."/>
            <person name="Nelson D.R."/>
            <person name="Nyvall-Collen P."/>
            <person name="Peters A.F."/>
            <person name="Pommier C."/>
            <person name="Potin P."/>
            <person name="Poulain J."/>
            <person name="Quesneville H."/>
            <person name="Read B."/>
            <person name="Rensing S.A."/>
            <person name="Ritter A."/>
            <person name="Rousvoal S."/>
            <person name="Samanta M."/>
            <person name="Samson G."/>
            <person name="Schroeder D.C."/>
            <person name="Segurens B."/>
            <person name="Strittmatter M."/>
            <person name="Tonon T."/>
            <person name="Tregear J.W."/>
            <person name="Valentin K."/>
            <person name="von Dassow P."/>
            <person name="Yamagishi T."/>
            <person name="Van de Peer Y."/>
            <person name="Wincker P."/>
        </authorList>
    </citation>
    <scope>NUCLEOTIDE SEQUENCE [LARGE SCALE GENOMIC DNA]</scope>
    <source>
        <strain evidence="20">Ec32 / CCAP1310/4</strain>
    </source>
</reference>
<dbReference type="InParanoid" id="D8LBI0"/>
<proteinExistence type="inferred from homology"/>
<evidence type="ECO:0000256" key="1">
    <source>
        <dbReference type="ARBA" id="ARBA00004229"/>
    </source>
</evidence>
<comment type="pathway">
    <text evidence="2">Carbohydrate biosynthesis; Calvin cycle.</text>
</comment>
<dbReference type="PROSITE" id="PS00567">
    <property type="entry name" value="PHOSPHORIBULOKINASE"/>
    <property type="match status" value="1"/>
</dbReference>
<evidence type="ECO:0000256" key="11">
    <source>
        <dbReference type="ARBA" id="ARBA00022840"/>
    </source>
</evidence>
<keyword evidence="9" id="KW-0547">Nucleotide-binding</keyword>
<gene>
    <name evidence="19" type="primary">PRK</name>
    <name evidence="19" type="ORF">Esi_0000_0466</name>
</gene>
<evidence type="ECO:0000259" key="18">
    <source>
        <dbReference type="Pfam" id="PF00485"/>
    </source>
</evidence>
<dbReference type="OMA" id="GLKMRAT"/>
<feature type="domain" description="Phosphoribulokinase/uridine kinase" evidence="18">
    <location>
        <begin position="85"/>
        <end position="288"/>
    </location>
</feature>
<evidence type="ECO:0000256" key="5">
    <source>
        <dbReference type="ARBA" id="ARBA00022531"/>
    </source>
</evidence>
<dbReference type="InterPro" id="IPR006082">
    <property type="entry name" value="PRK"/>
</dbReference>
<accession>D8LBI0</accession>
<organism evidence="19 20">
    <name type="scientific">Ectocarpus siliculosus</name>
    <name type="common">Brown alga</name>
    <name type="synonym">Conferva siliculosa</name>
    <dbReference type="NCBI Taxonomy" id="2880"/>
    <lineage>
        <taxon>Eukaryota</taxon>
        <taxon>Sar</taxon>
        <taxon>Stramenopiles</taxon>
        <taxon>Ochrophyta</taxon>
        <taxon>PX clade</taxon>
        <taxon>Phaeophyceae</taxon>
        <taxon>Ectocarpales</taxon>
        <taxon>Ectocarpaceae</taxon>
        <taxon>Ectocarpus</taxon>
    </lineage>
</organism>
<evidence type="ECO:0000256" key="3">
    <source>
        <dbReference type="ARBA" id="ARBA00009719"/>
    </source>
</evidence>
<keyword evidence="13" id="KW-1015">Disulfide bond</keyword>
<dbReference type="eggNOG" id="KOG4203">
    <property type="taxonomic scope" value="Eukaryota"/>
</dbReference>
<evidence type="ECO:0000313" key="20">
    <source>
        <dbReference type="Proteomes" id="UP000002630"/>
    </source>
</evidence>
<keyword evidence="4" id="KW-0150">Chloroplast</keyword>
<evidence type="ECO:0000256" key="9">
    <source>
        <dbReference type="ARBA" id="ARBA00022741"/>
    </source>
</evidence>
<evidence type="ECO:0000313" key="19">
    <source>
        <dbReference type="EMBL" id="CBN76689.1"/>
    </source>
</evidence>
<dbReference type="OrthoDB" id="738517at2759"/>
<keyword evidence="20" id="KW-1185">Reference proteome</keyword>
<keyword evidence="5" id="KW-0602">Photosynthesis</keyword>
<keyword evidence="11" id="KW-0067">ATP-binding</keyword>